<evidence type="ECO:0000256" key="7">
    <source>
        <dbReference type="ARBA" id="ARBA00022618"/>
    </source>
</evidence>
<proteinExistence type="inferred from homology"/>
<dbReference type="VEuPathDB" id="FungiDB:CD36_43890"/>
<evidence type="ECO:0000256" key="2">
    <source>
        <dbReference type="ARBA" id="ARBA00004186"/>
    </source>
</evidence>
<dbReference type="InterPro" id="IPR013960">
    <property type="entry name" value="DASH_Duo1"/>
</dbReference>
<evidence type="ECO:0000256" key="13">
    <source>
        <dbReference type="ARBA" id="ARBA00023212"/>
    </source>
</evidence>
<dbReference type="GO" id="GO:0000278">
    <property type="term" value="P:mitotic cell cycle"/>
    <property type="evidence" value="ECO:0007669"/>
    <property type="project" value="InterPro"/>
</dbReference>
<organism evidence="21 22">
    <name type="scientific">Candida dubliniensis (strain CD36 / ATCC MYA-646 / CBS 7987 / NCPF 3949 / NRRL Y-17841)</name>
    <name type="common">Yeast</name>
    <dbReference type="NCBI Taxonomy" id="573826"/>
    <lineage>
        <taxon>Eukaryota</taxon>
        <taxon>Fungi</taxon>
        <taxon>Dikarya</taxon>
        <taxon>Ascomycota</taxon>
        <taxon>Saccharomycotina</taxon>
        <taxon>Pichiomycetes</taxon>
        <taxon>Debaryomycetaceae</taxon>
        <taxon>Candida/Lodderomyces clade</taxon>
        <taxon>Candida</taxon>
    </lineage>
</organism>
<dbReference type="OrthoDB" id="5599235at2759"/>
<keyword evidence="22" id="KW-1185">Reference proteome</keyword>
<keyword evidence="12" id="KW-0175">Coiled coil</keyword>
<keyword evidence="7" id="KW-0132">Cell division</keyword>
<gene>
    <name evidence="20" type="ordered locus">Cd36_43890</name>
    <name evidence="21" type="ORF">CD36_43890</name>
</gene>
<evidence type="ECO:0000256" key="18">
    <source>
        <dbReference type="ARBA" id="ARBA00044358"/>
    </source>
</evidence>
<evidence type="ECO:0000256" key="19">
    <source>
        <dbReference type="SAM" id="MobiDB-lite"/>
    </source>
</evidence>
<evidence type="ECO:0000256" key="12">
    <source>
        <dbReference type="ARBA" id="ARBA00023054"/>
    </source>
</evidence>
<feature type="region of interest" description="Disordered" evidence="19">
    <location>
        <begin position="93"/>
        <end position="126"/>
    </location>
</feature>
<dbReference type="HOGENOM" id="CLU_133356_0_0_1"/>
<feature type="region of interest" description="Disordered" evidence="19">
    <location>
        <begin position="142"/>
        <end position="165"/>
    </location>
</feature>
<evidence type="ECO:0000256" key="8">
    <source>
        <dbReference type="ARBA" id="ARBA00022701"/>
    </source>
</evidence>
<dbReference type="CGD" id="CAL0000162670">
    <property type="gene designation" value="Cd36_43890"/>
</dbReference>
<keyword evidence="9" id="KW-0498">Mitosis</keyword>
<sequence length="181" mass="20981">MSSTPVTPQTNSSSKVKISTSREVALEQELSQITNINTVLEQFLHTIEKVNGDLNQINNGATNTMILMNKWTDIMSQADFTLDVINNSGWIPNDEYDNEFGERHQQQDEEVEEEEKDDNDDDDEEEIEAKLRALEQENLEISKKIESHAREKNAKMNRAREIDNKRKRELGLFNVRKKTTR</sequence>
<evidence type="ECO:0000256" key="9">
    <source>
        <dbReference type="ARBA" id="ARBA00022776"/>
    </source>
</evidence>
<evidence type="ECO:0000313" key="22">
    <source>
        <dbReference type="Proteomes" id="UP000002605"/>
    </source>
</evidence>
<evidence type="ECO:0000256" key="1">
    <source>
        <dbReference type="ARBA" id="ARBA00004123"/>
    </source>
</evidence>
<evidence type="ECO:0000256" key="14">
    <source>
        <dbReference type="ARBA" id="ARBA00023242"/>
    </source>
</evidence>
<keyword evidence="13" id="KW-0206">Cytoskeleton</keyword>
<dbReference type="GO" id="GO:0007059">
    <property type="term" value="P:chromosome segregation"/>
    <property type="evidence" value="ECO:0007669"/>
    <property type="project" value="UniProtKB-KW"/>
</dbReference>
<keyword evidence="10" id="KW-0159">Chromosome partition</keyword>
<evidence type="ECO:0000313" key="20">
    <source>
        <dbReference type="CGD" id="CAL0000162670"/>
    </source>
</evidence>
<keyword evidence="14" id="KW-0539">Nucleus</keyword>
<keyword evidence="8" id="KW-0493">Microtubule</keyword>
<accession>B9WG92</accession>
<comment type="similarity">
    <text evidence="4">Belongs to the DASH complex DUO1 family.</text>
</comment>
<dbReference type="GO" id="GO:0005874">
    <property type="term" value="C:microtubule"/>
    <property type="evidence" value="ECO:0007669"/>
    <property type="project" value="UniProtKB-KW"/>
</dbReference>
<keyword evidence="16" id="KW-0137">Centromere</keyword>
<evidence type="ECO:0000256" key="5">
    <source>
        <dbReference type="ARBA" id="ARBA00022454"/>
    </source>
</evidence>
<keyword evidence="5" id="KW-0158">Chromosome</keyword>
<evidence type="ECO:0000256" key="17">
    <source>
        <dbReference type="ARBA" id="ARBA00044152"/>
    </source>
</evidence>
<dbReference type="KEGG" id="cdu:CD36_43890"/>
<comment type="subcellular location">
    <subcellularLocation>
        <location evidence="3">Chromosome</location>
        <location evidence="3">Centromere</location>
        <location evidence="3">Kinetochore</location>
    </subcellularLocation>
    <subcellularLocation>
        <location evidence="2">Cytoplasm</location>
        <location evidence="2">Cytoskeleton</location>
        <location evidence="2">Spindle</location>
    </subcellularLocation>
    <subcellularLocation>
        <location evidence="1">Nucleus</location>
    </subcellularLocation>
</comment>
<dbReference type="eggNOG" id="ENOG502SCC0">
    <property type="taxonomic scope" value="Eukaryota"/>
</dbReference>
<dbReference type="GO" id="GO:0042729">
    <property type="term" value="C:DASH complex"/>
    <property type="evidence" value="ECO:0007669"/>
    <property type="project" value="InterPro"/>
</dbReference>
<keyword evidence="6" id="KW-0963">Cytoplasm</keyword>
<evidence type="ECO:0000256" key="4">
    <source>
        <dbReference type="ARBA" id="ARBA00005366"/>
    </source>
</evidence>
<evidence type="ECO:0000256" key="6">
    <source>
        <dbReference type="ARBA" id="ARBA00022490"/>
    </source>
</evidence>
<feature type="compositionally biased region" description="Acidic residues" evidence="19">
    <location>
        <begin position="108"/>
        <end position="126"/>
    </location>
</feature>
<name>B9WG92_CANDC</name>
<protein>
    <recommendedName>
        <fullName evidence="17">DASH complex subunit DUO1</fullName>
    </recommendedName>
    <alternativeName>
        <fullName evidence="18">Outer kinetochore protein DUO1</fullName>
    </alternativeName>
</protein>
<dbReference type="EMBL" id="FM992691">
    <property type="protein sequence ID" value="CAX42264.1"/>
    <property type="molecule type" value="Genomic_DNA"/>
</dbReference>
<dbReference type="AlphaFoldDB" id="B9WG92"/>
<evidence type="ECO:0000256" key="10">
    <source>
        <dbReference type="ARBA" id="ARBA00022829"/>
    </source>
</evidence>
<dbReference type="GO" id="GO:0051301">
    <property type="term" value="P:cell division"/>
    <property type="evidence" value="ECO:0007669"/>
    <property type="project" value="UniProtKB-KW"/>
</dbReference>
<dbReference type="GO" id="GO:0072686">
    <property type="term" value="C:mitotic spindle"/>
    <property type="evidence" value="ECO:0007669"/>
    <property type="project" value="InterPro"/>
</dbReference>
<dbReference type="RefSeq" id="XP_002420046.1">
    <property type="nucleotide sequence ID" value="XM_002420001.1"/>
</dbReference>
<evidence type="ECO:0000256" key="15">
    <source>
        <dbReference type="ARBA" id="ARBA00023306"/>
    </source>
</evidence>
<dbReference type="PANTHER" id="PTHR28216:SF1">
    <property type="entry name" value="DASH COMPLEX SUBUNIT DUO1"/>
    <property type="match status" value="1"/>
</dbReference>
<reference evidence="21 22" key="1">
    <citation type="journal article" date="2009" name="Genome Res.">
        <title>Comparative genomics of the fungal pathogens Candida dubliniensis and Candida albicans.</title>
        <authorList>
            <person name="Jackson A.P."/>
            <person name="Gamble J.A."/>
            <person name="Yeomans T."/>
            <person name="Moran G.P."/>
            <person name="Saunders D."/>
            <person name="Harris D."/>
            <person name="Aslett M."/>
            <person name="Barrell J.F."/>
            <person name="Butler G."/>
            <person name="Citiulo F."/>
            <person name="Coleman D.C."/>
            <person name="de Groot P.W.J."/>
            <person name="Goodwin T.J."/>
            <person name="Quail M.A."/>
            <person name="McQuillan J."/>
            <person name="Munro C.A."/>
            <person name="Pain A."/>
            <person name="Poulter R.T."/>
            <person name="Rajandream M.A."/>
            <person name="Renauld H."/>
            <person name="Spiering M.J."/>
            <person name="Tivey A."/>
            <person name="Gow N.A.R."/>
            <person name="Barrell B."/>
            <person name="Sullivan D.J."/>
            <person name="Berriman M."/>
        </authorList>
    </citation>
    <scope>NUCLEOTIDE SEQUENCE [LARGE SCALE GENOMIC DNA]</scope>
    <source>
        <strain evidence="22">CD36 / ATCC MYA-646 / CBS 7987 / NCPF 3949 / NRRL Y-17841</strain>
    </source>
</reference>
<evidence type="ECO:0000256" key="11">
    <source>
        <dbReference type="ARBA" id="ARBA00022838"/>
    </source>
</evidence>
<dbReference type="PANTHER" id="PTHR28216">
    <property type="entry name" value="DASH COMPLEX SUBUNIT DUO1"/>
    <property type="match status" value="1"/>
</dbReference>
<dbReference type="Proteomes" id="UP000002605">
    <property type="component" value="Chromosome 4"/>
</dbReference>
<dbReference type="Pfam" id="PF08651">
    <property type="entry name" value="DASH_Duo1"/>
    <property type="match status" value="1"/>
</dbReference>
<dbReference type="GeneID" id="8047882"/>
<evidence type="ECO:0000256" key="3">
    <source>
        <dbReference type="ARBA" id="ARBA00004629"/>
    </source>
</evidence>
<keyword evidence="15" id="KW-0131">Cell cycle</keyword>
<keyword evidence="11" id="KW-0995">Kinetochore</keyword>
<evidence type="ECO:0000313" key="21">
    <source>
        <dbReference type="EMBL" id="CAX42264.1"/>
    </source>
</evidence>
<evidence type="ECO:0000256" key="16">
    <source>
        <dbReference type="ARBA" id="ARBA00023328"/>
    </source>
</evidence>